<dbReference type="NCBIfam" id="TIGR01554">
    <property type="entry name" value="major_cap_HK97"/>
    <property type="match status" value="1"/>
</dbReference>
<evidence type="ECO:0000313" key="4">
    <source>
        <dbReference type="EMBL" id="HIQ69334.1"/>
    </source>
</evidence>
<name>A0A9D1CPE2_9FIRM</name>
<reference evidence="4" key="1">
    <citation type="submission" date="2020-10" db="EMBL/GenBank/DDBJ databases">
        <authorList>
            <person name="Gilroy R."/>
        </authorList>
    </citation>
    <scope>NUCLEOTIDE SEQUENCE</scope>
    <source>
        <strain evidence="4">ChiSjej2B20-13462</strain>
    </source>
</reference>
<organism evidence="4 5">
    <name type="scientific">Candidatus Avoscillospira stercorigallinarum</name>
    <dbReference type="NCBI Taxonomy" id="2840708"/>
    <lineage>
        <taxon>Bacteria</taxon>
        <taxon>Bacillati</taxon>
        <taxon>Bacillota</taxon>
        <taxon>Clostridia</taxon>
        <taxon>Eubacteriales</taxon>
        <taxon>Oscillospiraceae</taxon>
        <taxon>Oscillospiraceae incertae sedis</taxon>
        <taxon>Candidatus Avoscillospira</taxon>
    </lineage>
</organism>
<dbReference type="Gene3D" id="3.30.2400.10">
    <property type="entry name" value="Major capsid protein gp5"/>
    <property type="match status" value="1"/>
</dbReference>
<proteinExistence type="predicted"/>
<dbReference type="AlphaFoldDB" id="A0A9D1CPE2"/>
<accession>A0A9D1CPE2</accession>
<dbReference type="InterPro" id="IPR054612">
    <property type="entry name" value="Phage_capsid-like_C"/>
</dbReference>
<gene>
    <name evidence="4" type="ORF">IAA67_03255</name>
</gene>
<evidence type="ECO:0000313" key="5">
    <source>
        <dbReference type="Proteomes" id="UP000886874"/>
    </source>
</evidence>
<dbReference type="Proteomes" id="UP000886874">
    <property type="component" value="Unassembled WGS sequence"/>
</dbReference>
<protein>
    <submittedName>
        <fullName evidence="4">Phage major capsid protein</fullName>
    </submittedName>
</protein>
<sequence>MPFNFKKLEERRAEILNRLEAMLHACNTETRAFNDGEQQEYTQLIGELRSIDATLDAAEQAGKYRQTERRSAGGTGASKEELEERAFAAYIRGTVADEETRAAVNMTTTDNGAVIPTSIARKIIDQVKEISPIYARSTQYNVSGNIDIPVYDESSSAITMAYAEEFTDLVSSTGKFTSVSLGGFLAGALAKLSRSLVNKTDFDLVAYVVRKLSEAAAYWIEKEILNGTASKIDGISTVGPAVTAAAATAVTFDELIDLQDSVPDRFQRNAIWIMSKKSRSAIRKMKDSDGQYLLSKDLTAPWGHSLLGNPVYVSDAMPEMAANNRAIVFLDCSGVATKLGEKPSVEVLRERFADQHAVGAICWLELDSKVENSQKVAVLKMGAGG</sequence>
<evidence type="ECO:0000256" key="2">
    <source>
        <dbReference type="SAM" id="MobiDB-lite"/>
    </source>
</evidence>
<evidence type="ECO:0000259" key="3">
    <source>
        <dbReference type="Pfam" id="PF05065"/>
    </source>
</evidence>
<dbReference type="SUPFAM" id="SSF56563">
    <property type="entry name" value="Major capsid protein gp5"/>
    <property type="match status" value="1"/>
</dbReference>
<reference evidence="4" key="2">
    <citation type="journal article" date="2021" name="PeerJ">
        <title>Extensive microbial diversity within the chicken gut microbiome revealed by metagenomics and culture.</title>
        <authorList>
            <person name="Gilroy R."/>
            <person name="Ravi A."/>
            <person name="Getino M."/>
            <person name="Pursley I."/>
            <person name="Horton D.L."/>
            <person name="Alikhan N.F."/>
            <person name="Baker D."/>
            <person name="Gharbi K."/>
            <person name="Hall N."/>
            <person name="Watson M."/>
            <person name="Adriaenssens E.M."/>
            <person name="Foster-Nyarko E."/>
            <person name="Jarju S."/>
            <person name="Secka A."/>
            <person name="Antonio M."/>
            <person name="Oren A."/>
            <person name="Chaudhuri R.R."/>
            <person name="La Ragione R."/>
            <person name="Hildebrand F."/>
            <person name="Pallen M.J."/>
        </authorList>
    </citation>
    <scope>NUCLEOTIDE SEQUENCE</scope>
    <source>
        <strain evidence="4">ChiSjej2B20-13462</strain>
    </source>
</reference>
<feature type="region of interest" description="Disordered" evidence="2">
    <location>
        <begin position="60"/>
        <end position="80"/>
    </location>
</feature>
<dbReference type="EMBL" id="DVFN01000051">
    <property type="protein sequence ID" value="HIQ69334.1"/>
    <property type="molecule type" value="Genomic_DNA"/>
</dbReference>
<dbReference type="Pfam" id="PF05065">
    <property type="entry name" value="Phage_capsid"/>
    <property type="match status" value="1"/>
</dbReference>
<dbReference type="InterPro" id="IPR024455">
    <property type="entry name" value="Phage_capsid"/>
</dbReference>
<feature type="domain" description="Phage capsid-like C-terminal" evidence="3">
    <location>
        <begin position="112"/>
        <end position="380"/>
    </location>
</feature>
<evidence type="ECO:0000256" key="1">
    <source>
        <dbReference type="ARBA" id="ARBA00004328"/>
    </source>
</evidence>
<comment type="caution">
    <text evidence="4">The sequence shown here is derived from an EMBL/GenBank/DDBJ whole genome shotgun (WGS) entry which is preliminary data.</text>
</comment>
<comment type="subcellular location">
    <subcellularLocation>
        <location evidence="1">Virion</location>
    </subcellularLocation>
</comment>
<dbReference type="Gene3D" id="3.30.2320.10">
    <property type="entry name" value="hypothetical protein PF0899 domain"/>
    <property type="match status" value="1"/>
</dbReference>